<dbReference type="SUPFAM" id="SSF55729">
    <property type="entry name" value="Acyl-CoA N-acyltransferases (Nat)"/>
    <property type="match status" value="1"/>
</dbReference>
<dbReference type="EC" id="2.3.2.29" evidence="4"/>
<dbReference type="OrthoDB" id="9782022at2"/>
<comment type="function">
    <text evidence="4">Functions in the N-end rule pathway of protein degradation where it conjugates Leu from its aminoacyl-tRNA to the N-termini of proteins containing an N-terminal aspartate or glutamate.</text>
</comment>
<dbReference type="Pfam" id="PF04377">
    <property type="entry name" value="ATE_C"/>
    <property type="match status" value="1"/>
</dbReference>
<dbReference type="PIRSF" id="PIRSF037208">
    <property type="entry name" value="ATE_pro_prd"/>
    <property type="match status" value="1"/>
</dbReference>
<dbReference type="GO" id="GO:0004057">
    <property type="term" value="F:arginyl-tRNA--protein transferase activity"/>
    <property type="evidence" value="ECO:0007669"/>
    <property type="project" value="InterPro"/>
</dbReference>
<dbReference type="InterPro" id="IPR007471">
    <property type="entry name" value="N-end_Aminoacyl_Trfase_N"/>
</dbReference>
<dbReference type="NCBIfam" id="NF002341">
    <property type="entry name" value="PRK01305.1-1"/>
    <property type="match status" value="1"/>
</dbReference>
<evidence type="ECO:0000256" key="2">
    <source>
        <dbReference type="ARBA" id="ARBA00022679"/>
    </source>
</evidence>
<keyword evidence="1 4" id="KW-0963">Cytoplasm</keyword>
<name>A0A0H4IXU0_9PROT</name>
<comment type="similarity">
    <text evidence="4">Belongs to the R-transferase family. Bpt subfamily.</text>
</comment>
<dbReference type="PANTHER" id="PTHR21367">
    <property type="entry name" value="ARGININE-TRNA-PROTEIN TRANSFERASE 1"/>
    <property type="match status" value="1"/>
</dbReference>
<evidence type="ECO:0000259" key="6">
    <source>
        <dbReference type="Pfam" id="PF04377"/>
    </source>
</evidence>
<sequence length="241" mass="29164">MSIPENKEFKKIQFYLTANYNCGYLPEKKAQSIVASPYQNVNQNEFDNLITIGFRRSGNHVYKPHCHNCEACTSIRLDVHRFKRNRTQDRCYKKNNLVVVEEDLDFLEEDFLLYSKYQKIRHNDLSSSLEDQREEYKNFLLTSNFITKKIKFYHNDKLLMVSIVDYLNDGISAVYTFYDQNYLKHSLGTYSILWLIEKCKRENLPYLYLGYWIKENDKMNYKTKFKPFELFEDKQWKIFNE</sequence>
<evidence type="ECO:0000256" key="4">
    <source>
        <dbReference type="HAMAP-Rule" id="MF_00689"/>
    </source>
</evidence>
<comment type="catalytic activity">
    <reaction evidence="4">
        <text>N-terminal L-aspartyl-[protein] + L-leucyl-tRNA(Leu) = N-terminal L-leucyl-L-aspartyl-[protein] + tRNA(Leu) + H(+)</text>
        <dbReference type="Rhea" id="RHEA:50420"/>
        <dbReference type="Rhea" id="RHEA-COMP:9613"/>
        <dbReference type="Rhea" id="RHEA-COMP:9622"/>
        <dbReference type="Rhea" id="RHEA-COMP:12669"/>
        <dbReference type="Rhea" id="RHEA-COMP:12674"/>
        <dbReference type="ChEBI" id="CHEBI:15378"/>
        <dbReference type="ChEBI" id="CHEBI:64720"/>
        <dbReference type="ChEBI" id="CHEBI:78442"/>
        <dbReference type="ChEBI" id="CHEBI:78494"/>
        <dbReference type="ChEBI" id="CHEBI:133042"/>
        <dbReference type="EC" id="2.3.2.29"/>
    </reaction>
</comment>
<dbReference type="EMBL" id="CP011002">
    <property type="protein sequence ID" value="AKO65354.1"/>
    <property type="molecule type" value="Genomic_DNA"/>
</dbReference>
<dbReference type="Pfam" id="PF04376">
    <property type="entry name" value="ATE_N"/>
    <property type="match status" value="1"/>
</dbReference>
<protein>
    <recommendedName>
        <fullName evidence="4">Aspartate/glutamate leucyltransferase</fullName>
        <ecNumber evidence="4">2.3.2.29</ecNumber>
    </recommendedName>
</protein>
<evidence type="ECO:0000313" key="8">
    <source>
        <dbReference type="Proteomes" id="UP000066549"/>
    </source>
</evidence>
<dbReference type="Proteomes" id="UP000066549">
    <property type="component" value="Chromosome"/>
</dbReference>
<keyword evidence="3 4" id="KW-0012">Acyltransferase</keyword>
<evidence type="ECO:0000256" key="3">
    <source>
        <dbReference type="ARBA" id="ARBA00023315"/>
    </source>
</evidence>
<evidence type="ECO:0000313" key="7">
    <source>
        <dbReference type="EMBL" id="AKO65354.1"/>
    </source>
</evidence>
<dbReference type="NCBIfam" id="NF002346">
    <property type="entry name" value="PRK01305.2-3"/>
    <property type="match status" value="1"/>
</dbReference>
<dbReference type="PATRIC" id="fig|1623450.3.peg.177"/>
<proteinExistence type="inferred from homology"/>
<dbReference type="InterPro" id="IPR016181">
    <property type="entry name" value="Acyl_CoA_acyltransferase"/>
</dbReference>
<comment type="subcellular location">
    <subcellularLocation>
        <location evidence="4">Cytoplasm</location>
    </subcellularLocation>
</comment>
<evidence type="ECO:0000259" key="5">
    <source>
        <dbReference type="Pfam" id="PF04376"/>
    </source>
</evidence>
<feature type="domain" description="N-end rule aminoacyl transferase C-terminal" evidence="6">
    <location>
        <begin position="109"/>
        <end position="231"/>
    </location>
</feature>
<dbReference type="AlphaFoldDB" id="A0A0H4IXU0"/>
<dbReference type="NCBIfam" id="NF002342">
    <property type="entry name" value="PRK01305.1-3"/>
    <property type="match status" value="1"/>
</dbReference>
<dbReference type="GO" id="GO:0071596">
    <property type="term" value="P:ubiquitin-dependent protein catabolic process via the N-end rule pathway"/>
    <property type="evidence" value="ECO:0007669"/>
    <property type="project" value="InterPro"/>
</dbReference>
<dbReference type="InterPro" id="IPR017138">
    <property type="entry name" value="Asp_Glu_LeuTrfase"/>
</dbReference>
<dbReference type="InterPro" id="IPR007472">
    <property type="entry name" value="N-end_Aminoacyl_Trfase_C"/>
</dbReference>
<dbReference type="HAMAP" id="MF_00689">
    <property type="entry name" value="Bpt"/>
    <property type="match status" value="1"/>
</dbReference>
<gene>
    <name evidence="4" type="primary">bpt</name>
    <name evidence="7" type="ORF">VI33_00865</name>
</gene>
<organism evidence="7 8">
    <name type="scientific">Methylophilales bacterium MBRS-H7</name>
    <dbReference type="NCBI Taxonomy" id="1623450"/>
    <lineage>
        <taxon>Bacteria</taxon>
        <taxon>Pseudomonadati</taxon>
        <taxon>Pseudomonadota</taxon>
        <taxon>Betaproteobacteria</taxon>
        <taxon>Nitrosomonadales</taxon>
        <taxon>OM43 clade</taxon>
    </lineage>
</organism>
<keyword evidence="8" id="KW-1185">Reference proteome</keyword>
<comment type="catalytic activity">
    <reaction evidence="4">
        <text>N-terminal L-glutamyl-[protein] + L-leucyl-tRNA(Leu) = N-terminal L-leucyl-L-glutamyl-[protein] + tRNA(Leu) + H(+)</text>
        <dbReference type="Rhea" id="RHEA:50412"/>
        <dbReference type="Rhea" id="RHEA-COMP:9613"/>
        <dbReference type="Rhea" id="RHEA-COMP:9622"/>
        <dbReference type="Rhea" id="RHEA-COMP:12664"/>
        <dbReference type="Rhea" id="RHEA-COMP:12668"/>
        <dbReference type="ChEBI" id="CHEBI:15378"/>
        <dbReference type="ChEBI" id="CHEBI:64721"/>
        <dbReference type="ChEBI" id="CHEBI:78442"/>
        <dbReference type="ChEBI" id="CHEBI:78494"/>
        <dbReference type="ChEBI" id="CHEBI:133041"/>
        <dbReference type="EC" id="2.3.2.29"/>
    </reaction>
</comment>
<dbReference type="InterPro" id="IPR030700">
    <property type="entry name" value="N-end_Aminoacyl_Trfase"/>
</dbReference>
<dbReference type="GO" id="GO:0005737">
    <property type="term" value="C:cytoplasm"/>
    <property type="evidence" value="ECO:0007669"/>
    <property type="project" value="UniProtKB-SubCell"/>
</dbReference>
<evidence type="ECO:0000256" key="1">
    <source>
        <dbReference type="ARBA" id="ARBA00022490"/>
    </source>
</evidence>
<feature type="domain" description="N-end aminoacyl transferase N-terminal" evidence="5">
    <location>
        <begin position="21"/>
        <end position="88"/>
    </location>
</feature>
<dbReference type="GO" id="GO:0008914">
    <property type="term" value="F:leucyl-tRNA--protein transferase activity"/>
    <property type="evidence" value="ECO:0007669"/>
    <property type="project" value="UniProtKB-UniRule"/>
</dbReference>
<dbReference type="PANTHER" id="PTHR21367:SF1">
    <property type="entry name" value="ARGINYL-TRNA--PROTEIN TRANSFERASE 1"/>
    <property type="match status" value="1"/>
</dbReference>
<reference evidence="7 8" key="1">
    <citation type="submission" date="2015-03" db="EMBL/GenBank/DDBJ databases">
        <title>Comparative analysis of the OM43 clade including a novel species from Red Sea uncovers genomic and metabolic diversity among marine methylotrophs.</title>
        <authorList>
            <person name="Jimenez-Infante F."/>
            <person name="Ngugi D.K."/>
            <person name="Vinu M."/>
            <person name="Alam I."/>
            <person name="Kamau A."/>
            <person name="Blom J."/>
            <person name="Bajic V.B."/>
            <person name="Stingl U."/>
        </authorList>
    </citation>
    <scope>NUCLEOTIDE SEQUENCE [LARGE SCALE GENOMIC DNA]</scope>
    <source>
        <strain evidence="7 8">MBRSH7</strain>
    </source>
</reference>
<accession>A0A0H4IXU0</accession>
<keyword evidence="2 4" id="KW-0808">Transferase</keyword>